<dbReference type="InterPro" id="IPR025660">
    <property type="entry name" value="Pept_his_AS"/>
</dbReference>
<protein>
    <recommendedName>
        <fullName evidence="3">Peptidase C1A papain C-terminal domain-containing protein</fullName>
    </recommendedName>
</protein>
<evidence type="ECO:0000256" key="2">
    <source>
        <dbReference type="ARBA" id="ARBA00023157"/>
    </source>
</evidence>
<dbReference type="InterPro" id="IPR039417">
    <property type="entry name" value="Peptidase_C1A_papain-like"/>
</dbReference>
<dbReference type="PANTHER" id="PTHR12411">
    <property type="entry name" value="CYSTEINE PROTEASE FAMILY C1-RELATED"/>
    <property type="match status" value="1"/>
</dbReference>
<keyword evidence="2" id="KW-1015">Disulfide bond</keyword>
<dbReference type="InterPro" id="IPR013128">
    <property type="entry name" value="Peptidase_C1A"/>
</dbReference>
<organism evidence="4 5">
    <name type="scientific">Castilleja foliolosa</name>
    <dbReference type="NCBI Taxonomy" id="1961234"/>
    <lineage>
        <taxon>Eukaryota</taxon>
        <taxon>Viridiplantae</taxon>
        <taxon>Streptophyta</taxon>
        <taxon>Embryophyta</taxon>
        <taxon>Tracheophyta</taxon>
        <taxon>Spermatophyta</taxon>
        <taxon>Magnoliopsida</taxon>
        <taxon>eudicotyledons</taxon>
        <taxon>Gunneridae</taxon>
        <taxon>Pentapetalae</taxon>
        <taxon>asterids</taxon>
        <taxon>lamiids</taxon>
        <taxon>Lamiales</taxon>
        <taxon>Orobanchaceae</taxon>
        <taxon>Pedicularideae</taxon>
        <taxon>Castillejinae</taxon>
        <taxon>Castilleja</taxon>
    </lineage>
</organism>
<dbReference type="PROSITE" id="PS00639">
    <property type="entry name" value="THIOL_PROTEASE_HIS"/>
    <property type="match status" value="1"/>
</dbReference>
<dbReference type="SUPFAM" id="SSF54001">
    <property type="entry name" value="Cysteine proteinases"/>
    <property type="match status" value="1"/>
</dbReference>
<dbReference type="InterPro" id="IPR000668">
    <property type="entry name" value="Peptidase_C1A_C"/>
</dbReference>
<dbReference type="AlphaFoldDB" id="A0ABD3CE94"/>
<dbReference type="SMART" id="SM00645">
    <property type="entry name" value="Pept_C1"/>
    <property type="match status" value="1"/>
</dbReference>
<reference evidence="5" key="1">
    <citation type="journal article" date="2024" name="IScience">
        <title>Strigolactones Initiate the Formation of Haustorium-like Structures in Castilleja.</title>
        <authorList>
            <person name="Buerger M."/>
            <person name="Peterson D."/>
            <person name="Chory J."/>
        </authorList>
    </citation>
    <scope>NUCLEOTIDE SEQUENCE [LARGE SCALE GENOMIC DNA]</scope>
</reference>
<keyword evidence="5" id="KW-1185">Reference proteome</keyword>
<name>A0ABD3CE94_9LAMI</name>
<proteinExistence type="inferred from homology"/>
<evidence type="ECO:0000313" key="5">
    <source>
        <dbReference type="Proteomes" id="UP001632038"/>
    </source>
</evidence>
<evidence type="ECO:0000256" key="1">
    <source>
        <dbReference type="ARBA" id="ARBA00008455"/>
    </source>
</evidence>
<dbReference type="Proteomes" id="UP001632038">
    <property type="component" value="Unassembled WGS sequence"/>
</dbReference>
<comment type="caution">
    <text evidence="4">The sequence shown here is derived from an EMBL/GenBank/DDBJ whole genome shotgun (WGS) entry which is preliminary data.</text>
</comment>
<dbReference type="FunFam" id="3.90.70.10:FF:000332">
    <property type="entry name" value="Cathepsin L1"/>
    <property type="match status" value="1"/>
</dbReference>
<dbReference type="Pfam" id="PF00112">
    <property type="entry name" value="Peptidase_C1"/>
    <property type="match status" value="1"/>
</dbReference>
<sequence length="247" mass="27204">MDEFNKWTLSNNDDNLTTPFIYESVKTVPRSRDWRKKGAVTPVKDQFTCGSCWAFGAVSAVEGINFIRTKTLVSLSEQELVDCDNSSKGCHSGGLKRAFEYIKKYGIVTETEYPYTDEEGQCDFKKMDSCVVTIDGYENVPGNNERALLRAVAHQPVSAAIAVGTPDFRHHAKGIFKGECGGEMNHAVTIVGYGKTSCGTKYWIAKNSWGSNWGENGYIRLLRGVSGKGGQCGIARSPAYPVMKLLE</sequence>
<dbReference type="PROSITE" id="PS00640">
    <property type="entry name" value="THIOL_PROTEASE_ASN"/>
    <property type="match status" value="1"/>
</dbReference>
<dbReference type="CDD" id="cd02248">
    <property type="entry name" value="Peptidase_C1A"/>
    <property type="match status" value="1"/>
</dbReference>
<gene>
    <name evidence="4" type="ORF">CASFOL_027246</name>
</gene>
<dbReference type="InterPro" id="IPR000169">
    <property type="entry name" value="Pept_cys_AS"/>
</dbReference>
<evidence type="ECO:0000313" key="4">
    <source>
        <dbReference type="EMBL" id="KAL3628200.1"/>
    </source>
</evidence>
<comment type="similarity">
    <text evidence="1">Belongs to the peptidase C1 family.</text>
</comment>
<dbReference type="InterPro" id="IPR038765">
    <property type="entry name" value="Papain-like_cys_pep_sf"/>
</dbReference>
<feature type="domain" description="Peptidase C1A papain C-terminal" evidence="3">
    <location>
        <begin position="28"/>
        <end position="242"/>
    </location>
</feature>
<dbReference type="Gene3D" id="3.90.70.10">
    <property type="entry name" value="Cysteine proteinases"/>
    <property type="match status" value="1"/>
</dbReference>
<dbReference type="InterPro" id="IPR025661">
    <property type="entry name" value="Pept_asp_AS"/>
</dbReference>
<accession>A0ABD3CE94</accession>
<dbReference type="PRINTS" id="PR00705">
    <property type="entry name" value="PAPAIN"/>
</dbReference>
<dbReference type="PROSITE" id="PS00139">
    <property type="entry name" value="THIOL_PROTEASE_CYS"/>
    <property type="match status" value="1"/>
</dbReference>
<evidence type="ECO:0000259" key="3">
    <source>
        <dbReference type="SMART" id="SM00645"/>
    </source>
</evidence>
<dbReference type="EMBL" id="JAVIJP010000036">
    <property type="protein sequence ID" value="KAL3628200.1"/>
    <property type="molecule type" value="Genomic_DNA"/>
</dbReference>